<comment type="caution">
    <text evidence="1">The sequence shown here is derived from an EMBL/GenBank/DDBJ whole genome shotgun (WGS) entry which is preliminary data.</text>
</comment>
<evidence type="ECO:0000313" key="2">
    <source>
        <dbReference type="Proteomes" id="UP000295351"/>
    </source>
</evidence>
<organism evidence="1 2">
    <name type="scientific">Shinella granuli</name>
    <dbReference type="NCBI Taxonomy" id="323621"/>
    <lineage>
        <taxon>Bacteria</taxon>
        <taxon>Pseudomonadati</taxon>
        <taxon>Pseudomonadota</taxon>
        <taxon>Alphaproteobacteria</taxon>
        <taxon>Hyphomicrobiales</taxon>
        <taxon>Rhizobiaceae</taxon>
        <taxon>Shinella</taxon>
    </lineage>
</organism>
<reference evidence="1 2" key="1">
    <citation type="submission" date="2019-03" db="EMBL/GenBank/DDBJ databases">
        <title>Genomic Encyclopedia of Type Strains, Phase IV (KMG-IV): sequencing the most valuable type-strain genomes for metagenomic binning, comparative biology and taxonomic classification.</title>
        <authorList>
            <person name="Goeker M."/>
        </authorList>
    </citation>
    <scope>NUCLEOTIDE SEQUENCE [LARGE SCALE GENOMIC DNA]</scope>
    <source>
        <strain evidence="1 2">DSM 18401</strain>
    </source>
</reference>
<proteinExistence type="predicted"/>
<dbReference type="AlphaFoldDB" id="A0A4R2CWN6"/>
<protein>
    <submittedName>
        <fullName evidence="1">Uncharacterized protein DUF2867</fullName>
    </submittedName>
</protein>
<name>A0A4R2CWN6_SHIGR</name>
<dbReference type="InterPro" id="IPR021295">
    <property type="entry name" value="DUF2867"/>
</dbReference>
<dbReference type="Proteomes" id="UP000295351">
    <property type="component" value="Unassembled WGS sequence"/>
</dbReference>
<accession>A0A4R2CWN6</accession>
<dbReference type="EMBL" id="SLVX01000007">
    <property type="protein sequence ID" value="TCN45355.1"/>
    <property type="molecule type" value="Genomic_DNA"/>
</dbReference>
<gene>
    <name evidence="1" type="ORF">EV665_107190</name>
</gene>
<keyword evidence="2" id="KW-1185">Reference proteome</keyword>
<evidence type="ECO:0000313" key="1">
    <source>
        <dbReference type="EMBL" id="TCN45355.1"/>
    </source>
</evidence>
<sequence>MAFMSPVSRPVSLPHPLLPAADWADRFTLGLPVENLTAREAARLALEHPPAWVRRLMALRNALVRPFGLKGAAEKVAPSETEIGGFPVVSASDDRVVLGFDDRHLNFRIVIDVRQDRPSGQTLSVMTLVHRNNLLGRLYLAAVMPFHKLIVRTMLAGIGRRISRTQEP</sequence>
<dbReference type="Pfam" id="PF11066">
    <property type="entry name" value="DUF2867"/>
    <property type="match status" value="1"/>
</dbReference>